<reference evidence="2" key="2">
    <citation type="submission" date="2023-06" db="EMBL/GenBank/DDBJ databases">
        <authorList>
            <person name="Ma L."/>
            <person name="Liu K.-W."/>
            <person name="Li Z."/>
            <person name="Hsiao Y.-Y."/>
            <person name="Qi Y."/>
            <person name="Fu T."/>
            <person name="Tang G."/>
            <person name="Zhang D."/>
            <person name="Sun W.-H."/>
            <person name="Liu D.-K."/>
            <person name="Li Y."/>
            <person name="Chen G.-Z."/>
            <person name="Liu X.-D."/>
            <person name="Liao X.-Y."/>
            <person name="Jiang Y.-T."/>
            <person name="Yu X."/>
            <person name="Hao Y."/>
            <person name="Huang J."/>
            <person name="Zhao X.-W."/>
            <person name="Ke S."/>
            <person name="Chen Y.-Y."/>
            <person name="Wu W.-L."/>
            <person name="Hsu J.-L."/>
            <person name="Lin Y.-F."/>
            <person name="Huang M.-D."/>
            <person name="Li C.-Y."/>
            <person name="Huang L."/>
            <person name="Wang Z.-W."/>
            <person name="Zhao X."/>
            <person name="Zhong W.-Y."/>
            <person name="Peng D.-H."/>
            <person name="Ahmad S."/>
            <person name="Lan S."/>
            <person name="Zhang J.-S."/>
            <person name="Tsai W.-C."/>
            <person name="Van De Peer Y."/>
            <person name="Liu Z.-J."/>
        </authorList>
    </citation>
    <scope>NUCLEOTIDE SEQUENCE</scope>
    <source>
        <strain evidence="2">CP</strain>
        <tissue evidence="2">Leaves</tissue>
    </source>
</reference>
<organism evidence="2 3">
    <name type="scientific">Acorus calamus</name>
    <name type="common">Sweet flag</name>
    <dbReference type="NCBI Taxonomy" id="4465"/>
    <lineage>
        <taxon>Eukaryota</taxon>
        <taxon>Viridiplantae</taxon>
        <taxon>Streptophyta</taxon>
        <taxon>Embryophyta</taxon>
        <taxon>Tracheophyta</taxon>
        <taxon>Spermatophyta</taxon>
        <taxon>Magnoliopsida</taxon>
        <taxon>Liliopsida</taxon>
        <taxon>Acoraceae</taxon>
        <taxon>Acorus</taxon>
    </lineage>
</organism>
<dbReference type="AlphaFoldDB" id="A0AAV9DDA5"/>
<proteinExistence type="predicted"/>
<keyword evidence="3" id="KW-1185">Reference proteome</keyword>
<sequence>MVLHPPSQAPSLIVGLYASPRGDVRRNLWKETTEVLNIGMPTVIAGDFNTLLWPTDKRGGAPFRVTPEVQLFRQWKDSNGLCPLVTRGPRFTWCNNRRGSSRTWECLDRAFANEGWLHQYPTAVVQVLSRCHSDHAPLVLSTEVQPPVGRKPFQFERFWFAYPELQEIVDSNWRTWFSASPMGRLHNKLRRLQEPLRQWNRLVVGDLPSRVDKAHEEVQRLIHLDQQAGAGIDVPNQLESALLKLSDLQSQLETFWAQRARLQWVQEGDRNSRFFHAKAQRRRTRNRITMIQSDRGEILENQDDINLYAKEYFSAHWSSKMSQIEDLPQDILPKRITEEMAAELIKPFSEQEIELVVCSLPKNKAPGPDGYPGEFYQKFWNLLKQDICQAMAQFHEKTEMPMAWGSTHIALIPKVAKTFKDYRPISDIMHSLRVRKGHHALVAAKIDLAAAYDSVEWKSSLRFSPSVHPRFVRWMSKILRVNTSLTSWKYLGLPISGQDLSKQRRLAVQEAVSRKLQDWKGRLLSMAGRCVLIQAVLNALPQHFMLSAAMPISATMDIERAARSFLWNGAISQSKIHTVSWELRKQEKLHKFGGLFAGIKLIRPFIRKIPGEFSDIDFLRDPWFSPIPFSRIPTMINMEWACLDFRLSQLIENSSWKVDILRLLLPEFWVEAIVRSGCPQCSNSGKPVWCWEGSISQTPRVRDIYLSIQPVLKNSRHKDWKQIWSLPIFPKLQPPHRIWKAKNWLEAFSDELWKGVSNSIIRKEFDGGGKVTNTVLFVGSYEEYARTVGTCGGGAGYEGWPWAPPFRMEVEAIRMGLKFACAAGFANIQVSGKKSPSDVGAVGGVHGWVSPVSRGLRGRRRLPGSGVVPGLTHHHSRDESEREE</sequence>
<evidence type="ECO:0000313" key="2">
    <source>
        <dbReference type="EMBL" id="KAK1299322.1"/>
    </source>
</evidence>
<dbReference type="SUPFAM" id="SSF56219">
    <property type="entry name" value="DNase I-like"/>
    <property type="match status" value="1"/>
</dbReference>
<protein>
    <recommendedName>
        <fullName evidence="4">Reverse transcriptase</fullName>
    </recommendedName>
</protein>
<dbReference type="PANTHER" id="PTHR33710">
    <property type="entry name" value="BNAC02G09200D PROTEIN"/>
    <property type="match status" value="1"/>
</dbReference>
<comment type="caution">
    <text evidence="2">The sequence shown here is derived from an EMBL/GenBank/DDBJ whole genome shotgun (WGS) entry which is preliminary data.</text>
</comment>
<dbReference type="InterPro" id="IPR036691">
    <property type="entry name" value="Endo/exonu/phosph_ase_sf"/>
</dbReference>
<name>A0AAV9DDA5_ACOCL</name>
<dbReference type="GO" id="GO:0003824">
    <property type="term" value="F:catalytic activity"/>
    <property type="evidence" value="ECO:0007669"/>
    <property type="project" value="InterPro"/>
</dbReference>
<evidence type="ECO:0000313" key="3">
    <source>
        <dbReference type="Proteomes" id="UP001180020"/>
    </source>
</evidence>
<reference evidence="2" key="1">
    <citation type="journal article" date="2023" name="Nat. Commun.">
        <title>Diploid and tetraploid genomes of Acorus and the evolution of monocots.</title>
        <authorList>
            <person name="Ma L."/>
            <person name="Liu K.W."/>
            <person name="Li Z."/>
            <person name="Hsiao Y.Y."/>
            <person name="Qi Y."/>
            <person name="Fu T."/>
            <person name="Tang G.D."/>
            <person name="Zhang D."/>
            <person name="Sun W.H."/>
            <person name="Liu D.K."/>
            <person name="Li Y."/>
            <person name="Chen G.Z."/>
            <person name="Liu X.D."/>
            <person name="Liao X.Y."/>
            <person name="Jiang Y.T."/>
            <person name="Yu X."/>
            <person name="Hao Y."/>
            <person name="Huang J."/>
            <person name="Zhao X.W."/>
            <person name="Ke S."/>
            <person name="Chen Y.Y."/>
            <person name="Wu W.L."/>
            <person name="Hsu J.L."/>
            <person name="Lin Y.F."/>
            <person name="Huang M.D."/>
            <person name="Li C.Y."/>
            <person name="Huang L."/>
            <person name="Wang Z.W."/>
            <person name="Zhao X."/>
            <person name="Zhong W.Y."/>
            <person name="Peng D.H."/>
            <person name="Ahmad S."/>
            <person name="Lan S."/>
            <person name="Zhang J.S."/>
            <person name="Tsai W.C."/>
            <person name="Van de Peer Y."/>
            <person name="Liu Z.J."/>
        </authorList>
    </citation>
    <scope>NUCLEOTIDE SEQUENCE</scope>
    <source>
        <strain evidence="2">CP</strain>
    </source>
</reference>
<gene>
    <name evidence="2" type="ORF">QJS10_CPB14g01242</name>
</gene>
<dbReference type="EMBL" id="JAUJYO010000014">
    <property type="protein sequence ID" value="KAK1299322.1"/>
    <property type="molecule type" value="Genomic_DNA"/>
</dbReference>
<accession>A0AAV9DDA5</accession>
<feature type="region of interest" description="Disordered" evidence="1">
    <location>
        <begin position="856"/>
        <end position="884"/>
    </location>
</feature>
<dbReference type="Gene3D" id="3.60.10.10">
    <property type="entry name" value="Endonuclease/exonuclease/phosphatase"/>
    <property type="match status" value="1"/>
</dbReference>
<dbReference type="Proteomes" id="UP001180020">
    <property type="component" value="Unassembled WGS sequence"/>
</dbReference>
<dbReference type="PANTHER" id="PTHR33710:SF64">
    <property type="entry name" value="ENDONUCLEASE_EXONUCLEASE_PHOSPHATASE DOMAIN-CONTAINING PROTEIN"/>
    <property type="match status" value="1"/>
</dbReference>
<evidence type="ECO:0008006" key="4">
    <source>
        <dbReference type="Google" id="ProtNLM"/>
    </source>
</evidence>
<evidence type="ECO:0000256" key="1">
    <source>
        <dbReference type="SAM" id="MobiDB-lite"/>
    </source>
</evidence>